<keyword evidence="5" id="KW-0500">Molybdenum</keyword>
<evidence type="ECO:0000256" key="4">
    <source>
        <dbReference type="ARBA" id="ARBA00023150"/>
    </source>
</evidence>
<dbReference type="AlphaFoldDB" id="A0A0F7SFJ0"/>
<evidence type="ECO:0000256" key="5">
    <source>
        <dbReference type="RuleBase" id="RU365090"/>
    </source>
</evidence>
<dbReference type="GO" id="GO:0061599">
    <property type="term" value="F:molybdopterin molybdotransferase activity"/>
    <property type="evidence" value="ECO:0007669"/>
    <property type="project" value="UniProtKB-UniRule"/>
</dbReference>
<dbReference type="PROSITE" id="PS01078">
    <property type="entry name" value="MOCF_BIOSYNTHESIS_1"/>
    <property type="match status" value="1"/>
</dbReference>
<dbReference type="PANTHER" id="PTHR10192">
    <property type="entry name" value="MOLYBDOPTERIN BIOSYNTHESIS PROTEIN"/>
    <property type="match status" value="1"/>
</dbReference>
<dbReference type="GO" id="GO:0005524">
    <property type="term" value="F:ATP binding"/>
    <property type="evidence" value="ECO:0007669"/>
    <property type="project" value="UniProtKB-UniRule"/>
</dbReference>
<dbReference type="CDD" id="cd00887">
    <property type="entry name" value="MoeA"/>
    <property type="match status" value="1"/>
</dbReference>
<dbReference type="SMART" id="SM00852">
    <property type="entry name" value="MoCF_biosynth"/>
    <property type="match status" value="2"/>
</dbReference>
<dbReference type="Pfam" id="PF03454">
    <property type="entry name" value="MoeA_C"/>
    <property type="match status" value="1"/>
</dbReference>
<keyword evidence="5" id="KW-0479">Metal-binding</keyword>
<reference evidence="8" key="1">
    <citation type="submission" date="2014-08" db="EMBL/GenBank/DDBJ databases">
        <authorList>
            <person name="Sharma Rahul"/>
            <person name="Thines Marco"/>
        </authorList>
    </citation>
    <scope>NUCLEOTIDE SEQUENCE</scope>
</reference>
<dbReference type="InterPro" id="IPR036688">
    <property type="entry name" value="MoeA_C_domain_IV_sf"/>
</dbReference>
<dbReference type="SUPFAM" id="SSF63867">
    <property type="entry name" value="MoeA C-terminal domain-like"/>
    <property type="match status" value="1"/>
</dbReference>
<dbReference type="Pfam" id="PF00994">
    <property type="entry name" value="MoCF_biosynth"/>
    <property type="match status" value="2"/>
</dbReference>
<dbReference type="GO" id="GO:0061598">
    <property type="term" value="F:molybdopterin adenylyltransferase activity"/>
    <property type="evidence" value="ECO:0007669"/>
    <property type="project" value="UniProtKB-UniRule"/>
</dbReference>
<evidence type="ECO:0000259" key="7">
    <source>
        <dbReference type="SMART" id="SM00852"/>
    </source>
</evidence>
<dbReference type="EMBL" id="LN483167">
    <property type="protein sequence ID" value="CDZ97060.1"/>
    <property type="molecule type" value="Genomic_DNA"/>
</dbReference>
<name>A0A0F7SFJ0_PHARH</name>
<dbReference type="Gene3D" id="2.40.340.10">
    <property type="entry name" value="MoeA, C-terminal, domain IV"/>
    <property type="match status" value="1"/>
</dbReference>
<dbReference type="NCBIfam" id="TIGR00177">
    <property type="entry name" value="molyb_syn"/>
    <property type="match status" value="2"/>
</dbReference>
<proteinExistence type="inferred from homology"/>
<dbReference type="InterPro" id="IPR038987">
    <property type="entry name" value="MoeA-like"/>
</dbReference>
<dbReference type="GO" id="GO:0005829">
    <property type="term" value="C:cytosol"/>
    <property type="evidence" value="ECO:0007669"/>
    <property type="project" value="TreeGrafter"/>
</dbReference>
<dbReference type="InterPro" id="IPR008284">
    <property type="entry name" value="MoCF_biosynth_CS"/>
</dbReference>
<keyword evidence="5" id="KW-0460">Magnesium</keyword>
<dbReference type="Gene3D" id="2.170.190.11">
    <property type="entry name" value="Molybdopterin biosynthesis moea protein, domain 3"/>
    <property type="match status" value="1"/>
</dbReference>
<comment type="function">
    <text evidence="5">Catalyzes two steps in the biosynthesis of the molybdenum cofactor. In the first step, molybdopterin is adenylated. Subsequently, molybdate is inserted into adenylated molybdopterin and AMP is released.</text>
</comment>
<evidence type="ECO:0000256" key="6">
    <source>
        <dbReference type="SAM" id="MobiDB-lite"/>
    </source>
</evidence>
<keyword evidence="4 5" id="KW-0501">Molybdenum cofactor biosynthesis</keyword>
<feature type="domain" description="MoaB/Mog" evidence="7">
    <location>
        <begin position="416"/>
        <end position="586"/>
    </location>
</feature>
<evidence type="ECO:0000256" key="2">
    <source>
        <dbReference type="ARBA" id="ARBA00007589"/>
    </source>
</evidence>
<dbReference type="CDD" id="cd00886">
    <property type="entry name" value="MogA_MoaB"/>
    <property type="match status" value="1"/>
</dbReference>
<dbReference type="SUPFAM" id="SSF53218">
    <property type="entry name" value="Molybdenum cofactor biosynthesis proteins"/>
    <property type="match status" value="2"/>
</dbReference>
<comment type="pathway">
    <text evidence="1 5">Cofactor biosynthesis; molybdopterin biosynthesis.</text>
</comment>
<dbReference type="InterPro" id="IPR036425">
    <property type="entry name" value="MoaB/Mog-like_dom_sf"/>
</dbReference>
<dbReference type="Gene3D" id="3.90.105.10">
    <property type="entry name" value="Molybdopterin biosynthesis moea protein, domain 2"/>
    <property type="match status" value="1"/>
</dbReference>
<evidence type="ECO:0000313" key="8">
    <source>
        <dbReference type="EMBL" id="CDZ97060.1"/>
    </source>
</evidence>
<dbReference type="SUPFAM" id="SSF63882">
    <property type="entry name" value="MoeA N-terminal region -like"/>
    <property type="match status" value="1"/>
</dbReference>
<feature type="domain" description="MoaB/Mog" evidence="7">
    <location>
        <begin position="9"/>
        <end position="166"/>
    </location>
</feature>
<sequence length="675" mass="71519">MSTSRYRAAVLTVSDTAAAAPHDLSLDTTGPYIRSQLIGIQGLFASDHMVSQAVVSDSEDDIRKIVRTWADEGVDLVITTGGTGWGARDVTVQALAPLFSKHLPALSQAITAYGLSKTPLASLSNPICGLISPATRLSRTLVVALPGSKGGVKDGMAVLAPLLLHGLSFLGESPECKTQIESQHGPRTVSDPVDTQPFKNQGHTCIHHSDRAGEHHRHHPKPNTAVSARQRKSPHPLIPLKDAVQIVHDIGAMIGLGTEIRQLDSSLAGYIIAESVEAEHPLPRWHSTNVDGYAVHVEDGPGEYLVRPRGSGLPLQRGQIERVNTGGPIPEGADTVIMVEDTELVSASEAGEELIVRILSSSTKKGANVRLPGSDIPQGEIVMSAGELITRGGGETGVLASVGRKRVVVKRKPKIALLSTGSELINLSLDKPSEAEATINTEAGQWGGIYDSNRPSLRCAAEGMGYEVIDIGVVRDEIGAHEEAMRKALEVADVVITTGGTSMGEGDLVKPLLEHTFKANIHFGRVAMAPGKPTTFASVPNPSLASSSSPSSTKESHGDRIFFALPGNPASALVTFWVFVVPVLRALGGWPEKERGLKPIWVELAHALPKSDRPTYHRCTLSFSPTGLPKVTSTGGQRSSRVASLKRAEVLVLVEAGDSGEVPQGSRVEGLLLPI</sequence>
<keyword evidence="5" id="KW-0808">Transferase</keyword>
<dbReference type="Pfam" id="PF03453">
    <property type="entry name" value="MoeA_N"/>
    <property type="match status" value="1"/>
</dbReference>
<organism evidence="8">
    <name type="scientific">Phaffia rhodozyma</name>
    <name type="common">Yeast</name>
    <name type="synonym">Xanthophyllomyces dendrorhous</name>
    <dbReference type="NCBI Taxonomy" id="264483"/>
    <lineage>
        <taxon>Eukaryota</taxon>
        <taxon>Fungi</taxon>
        <taxon>Dikarya</taxon>
        <taxon>Basidiomycota</taxon>
        <taxon>Agaricomycotina</taxon>
        <taxon>Tremellomycetes</taxon>
        <taxon>Cystofilobasidiales</taxon>
        <taxon>Mrakiaceae</taxon>
        <taxon>Phaffia</taxon>
    </lineage>
</organism>
<dbReference type="PANTHER" id="PTHR10192:SF5">
    <property type="entry name" value="GEPHYRIN"/>
    <property type="match status" value="1"/>
</dbReference>
<dbReference type="InterPro" id="IPR005111">
    <property type="entry name" value="MoeA_C_domain_IV"/>
</dbReference>
<dbReference type="GO" id="GO:0046872">
    <property type="term" value="F:metal ion binding"/>
    <property type="evidence" value="ECO:0007669"/>
    <property type="project" value="UniProtKB-UniRule"/>
</dbReference>
<comment type="similarity">
    <text evidence="5">Belongs to the MoeA family.</text>
</comment>
<dbReference type="InterPro" id="IPR036135">
    <property type="entry name" value="MoeA_linker/N_sf"/>
</dbReference>
<dbReference type="Gene3D" id="3.40.980.10">
    <property type="entry name" value="MoaB/Mog-like domain"/>
    <property type="match status" value="2"/>
</dbReference>
<comment type="similarity">
    <text evidence="3">In the C-terminal section; belongs to the MoeA family.</text>
</comment>
<evidence type="ECO:0000256" key="1">
    <source>
        <dbReference type="ARBA" id="ARBA00005046"/>
    </source>
</evidence>
<comment type="catalytic activity">
    <reaction evidence="5">
        <text>molybdopterin + ATP + H(+) = adenylyl-molybdopterin + diphosphate</text>
        <dbReference type="Rhea" id="RHEA:31331"/>
        <dbReference type="ChEBI" id="CHEBI:15378"/>
        <dbReference type="ChEBI" id="CHEBI:30616"/>
        <dbReference type="ChEBI" id="CHEBI:33019"/>
        <dbReference type="ChEBI" id="CHEBI:58698"/>
        <dbReference type="ChEBI" id="CHEBI:62727"/>
    </reaction>
</comment>
<dbReference type="GO" id="GO:0006777">
    <property type="term" value="P:Mo-molybdopterin cofactor biosynthetic process"/>
    <property type="evidence" value="ECO:0007669"/>
    <property type="project" value="UniProtKB-UniRule"/>
</dbReference>
<dbReference type="InterPro" id="IPR005110">
    <property type="entry name" value="MoeA_linker/N"/>
</dbReference>
<dbReference type="InterPro" id="IPR001453">
    <property type="entry name" value="MoaB/Mog_dom"/>
</dbReference>
<protein>
    <submittedName>
        <fullName evidence="8">Molybdopterin biosynthesis protein</fullName>
    </submittedName>
</protein>
<comment type="similarity">
    <text evidence="2">In the N-terminal section; belongs to the MoaB/Mog family.</text>
</comment>
<dbReference type="UniPathway" id="UPA00344"/>
<comment type="cofactor">
    <cofactor evidence="5">
        <name>Mg(2+)</name>
        <dbReference type="ChEBI" id="CHEBI:18420"/>
    </cofactor>
</comment>
<feature type="region of interest" description="Disordered" evidence="6">
    <location>
        <begin position="210"/>
        <end position="231"/>
    </location>
</feature>
<comment type="catalytic activity">
    <reaction evidence="5">
        <text>adenylyl-molybdopterin + molybdate = Mo-molybdopterin + AMP + H(+)</text>
        <dbReference type="Rhea" id="RHEA:35047"/>
        <dbReference type="ChEBI" id="CHEBI:15378"/>
        <dbReference type="ChEBI" id="CHEBI:36264"/>
        <dbReference type="ChEBI" id="CHEBI:62727"/>
        <dbReference type="ChEBI" id="CHEBI:71302"/>
        <dbReference type="ChEBI" id="CHEBI:456215"/>
    </reaction>
</comment>
<evidence type="ECO:0000256" key="3">
    <source>
        <dbReference type="ARBA" id="ARBA00008339"/>
    </source>
</evidence>
<accession>A0A0F7SFJ0</accession>